<keyword evidence="2" id="KW-1185">Reference proteome</keyword>
<accession>A0AAD9KGP1</accession>
<dbReference type="Proteomes" id="UP001209878">
    <property type="component" value="Unassembled WGS sequence"/>
</dbReference>
<name>A0AAD9KGP1_RIDPI</name>
<sequence length="130" mass="14508">MPDLNMAGYTVYWCQGSQNDFTCDTDLEWQTLPASARNVTIALPANDTYFEYLFGMSAETTDASSGIVWSTCVYEDGKVSAPPRIKIKERYSHSLKISLEKPSCAESRGYITGYNVLYCRLNKEGNCDGT</sequence>
<proteinExistence type="predicted"/>
<evidence type="ECO:0000313" key="2">
    <source>
        <dbReference type="Proteomes" id="UP001209878"/>
    </source>
</evidence>
<dbReference type="SUPFAM" id="SSF49265">
    <property type="entry name" value="Fibronectin type III"/>
    <property type="match status" value="1"/>
</dbReference>
<gene>
    <name evidence="1" type="ORF">NP493_1134g01021</name>
</gene>
<comment type="caution">
    <text evidence="1">The sequence shown here is derived from an EMBL/GenBank/DDBJ whole genome shotgun (WGS) entry which is preliminary data.</text>
</comment>
<reference evidence="1" key="1">
    <citation type="journal article" date="2023" name="Mol. Biol. Evol.">
        <title>Third-Generation Sequencing Reveals the Adaptive Role of the Epigenome in Three Deep-Sea Polychaetes.</title>
        <authorList>
            <person name="Perez M."/>
            <person name="Aroh O."/>
            <person name="Sun Y."/>
            <person name="Lan Y."/>
            <person name="Juniper S.K."/>
            <person name="Young C.R."/>
            <person name="Angers B."/>
            <person name="Qian P.Y."/>
        </authorList>
    </citation>
    <scope>NUCLEOTIDE SEQUENCE</scope>
    <source>
        <strain evidence="1">R07B-5</strain>
    </source>
</reference>
<dbReference type="InterPro" id="IPR036116">
    <property type="entry name" value="FN3_sf"/>
</dbReference>
<evidence type="ECO:0000313" key="1">
    <source>
        <dbReference type="EMBL" id="KAK2170233.1"/>
    </source>
</evidence>
<dbReference type="EMBL" id="JAODUO010001156">
    <property type="protein sequence ID" value="KAK2170233.1"/>
    <property type="molecule type" value="Genomic_DNA"/>
</dbReference>
<protein>
    <submittedName>
        <fullName evidence="1">Uncharacterized protein</fullName>
    </submittedName>
</protein>
<organism evidence="1 2">
    <name type="scientific">Ridgeia piscesae</name>
    <name type="common">Tubeworm</name>
    <dbReference type="NCBI Taxonomy" id="27915"/>
    <lineage>
        <taxon>Eukaryota</taxon>
        <taxon>Metazoa</taxon>
        <taxon>Spiralia</taxon>
        <taxon>Lophotrochozoa</taxon>
        <taxon>Annelida</taxon>
        <taxon>Polychaeta</taxon>
        <taxon>Sedentaria</taxon>
        <taxon>Canalipalpata</taxon>
        <taxon>Sabellida</taxon>
        <taxon>Siboglinidae</taxon>
        <taxon>Ridgeia</taxon>
    </lineage>
</organism>
<dbReference type="AlphaFoldDB" id="A0AAD9KGP1"/>